<evidence type="ECO:0000256" key="9">
    <source>
        <dbReference type="ARBA" id="ARBA00034075"/>
    </source>
</evidence>
<evidence type="ECO:0000256" key="3">
    <source>
        <dbReference type="ARBA" id="ARBA00022525"/>
    </source>
</evidence>
<dbReference type="PANTHER" id="PTHR38050:SF2">
    <property type="entry name" value="FERULOYL ESTERASE C-RELATED"/>
    <property type="match status" value="1"/>
</dbReference>
<protein>
    <recommendedName>
        <fullName evidence="2">feruloyl esterase</fullName>
        <ecNumber evidence="2">3.1.1.73</ecNumber>
    </recommendedName>
</protein>
<dbReference type="InterPro" id="IPR043595">
    <property type="entry name" value="FaeB/C/D"/>
</dbReference>
<dbReference type="OrthoDB" id="424610at2759"/>
<keyword evidence="12" id="KW-1185">Reference proteome</keyword>
<evidence type="ECO:0000256" key="4">
    <source>
        <dbReference type="ARBA" id="ARBA00022651"/>
    </source>
</evidence>
<name>A0A427YTJ5_9TREE</name>
<evidence type="ECO:0000256" key="8">
    <source>
        <dbReference type="ARBA" id="ARBA00023326"/>
    </source>
</evidence>
<dbReference type="AlphaFoldDB" id="A0A427YTJ5"/>
<feature type="chain" id="PRO_5032889468" description="feruloyl esterase" evidence="10">
    <location>
        <begin position="17"/>
        <end position="330"/>
    </location>
</feature>
<evidence type="ECO:0000256" key="6">
    <source>
        <dbReference type="ARBA" id="ARBA00022801"/>
    </source>
</evidence>
<keyword evidence="5 10" id="KW-0732">Signal</keyword>
<accession>A0A427YTJ5</accession>
<dbReference type="EMBL" id="RSCD01000002">
    <property type="protein sequence ID" value="RSH94430.1"/>
    <property type="molecule type" value="Genomic_DNA"/>
</dbReference>
<dbReference type="PANTHER" id="PTHR38050">
    <property type="match status" value="1"/>
</dbReference>
<evidence type="ECO:0000313" key="11">
    <source>
        <dbReference type="EMBL" id="RSH94430.1"/>
    </source>
</evidence>
<dbReference type="InterPro" id="IPR029058">
    <property type="entry name" value="AB_hydrolase_fold"/>
</dbReference>
<reference evidence="11 12" key="1">
    <citation type="submission" date="2018-11" db="EMBL/GenBank/DDBJ databases">
        <title>Genome sequence of Saitozyma podzolica DSM 27192.</title>
        <authorList>
            <person name="Aliyu H."/>
            <person name="Gorte O."/>
            <person name="Ochsenreither K."/>
        </authorList>
    </citation>
    <scope>NUCLEOTIDE SEQUENCE [LARGE SCALE GENOMIC DNA]</scope>
    <source>
        <strain evidence="11 12">DSM 27192</strain>
    </source>
</reference>
<evidence type="ECO:0000313" key="12">
    <source>
        <dbReference type="Proteomes" id="UP000279259"/>
    </source>
</evidence>
<keyword evidence="7" id="KW-0119">Carbohydrate metabolism</keyword>
<comment type="catalytic activity">
    <reaction evidence="9">
        <text>feruloyl-polysaccharide + H2O = ferulate + polysaccharide.</text>
        <dbReference type="EC" id="3.1.1.73"/>
    </reaction>
</comment>
<evidence type="ECO:0000256" key="7">
    <source>
        <dbReference type="ARBA" id="ARBA00023277"/>
    </source>
</evidence>
<evidence type="ECO:0000256" key="5">
    <source>
        <dbReference type="ARBA" id="ARBA00022729"/>
    </source>
</evidence>
<dbReference type="STRING" id="1890683.A0A427YTJ5"/>
<keyword evidence="3" id="KW-0964">Secreted</keyword>
<keyword evidence="6" id="KW-0378">Hydrolase</keyword>
<gene>
    <name evidence="11" type="ORF">EHS25_004233</name>
</gene>
<feature type="signal peptide" evidence="10">
    <location>
        <begin position="1"/>
        <end position="16"/>
    </location>
</feature>
<dbReference type="Gene3D" id="3.40.50.1820">
    <property type="entry name" value="alpha/beta hydrolase"/>
    <property type="match status" value="1"/>
</dbReference>
<organism evidence="11 12">
    <name type="scientific">Saitozyma podzolica</name>
    <dbReference type="NCBI Taxonomy" id="1890683"/>
    <lineage>
        <taxon>Eukaryota</taxon>
        <taxon>Fungi</taxon>
        <taxon>Dikarya</taxon>
        <taxon>Basidiomycota</taxon>
        <taxon>Agaricomycotina</taxon>
        <taxon>Tremellomycetes</taxon>
        <taxon>Tremellales</taxon>
        <taxon>Trimorphomycetaceae</taxon>
        <taxon>Saitozyma</taxon>
    </lineage>
</organism>
<evidence type="ECO:0000256" key="2">
    <source>
        <dbReference type="ARBA" id="ARBA00013091"/>
    </source>
</evidence>
<evidence type="ECO:0000256" key="10">
    <source>
        <dbReference type="SAM" id="SignalP"/>
    </source>
</evidence>
<dbReference type="Proteomes" id="UP000279259">
    <property type="component" value="Unassembled WGS sequence"/>
</dbReference>
<proteinExistence type="predicted"/>
<dbReference type="GO" id="GO:0045493">
    <property type="term" value="P:xylan catabolic process"/>
    <property type="evidence" value="ECO:0007669"/>
    <property type="project" value="UniProtKB-KW"/>
</dbReference>
<dbReference type="EC" id="3.1.1.73" evidence="2"/>
<dbReference type="GO" id="GO:0030600">
    <property type="term" value="F:feruloyl esterase activity"/>
    <property type="evidence" value="ECO:0007669"/>
    <property type="project" value="UniProtKB-EC"/>
</dbReference>
<dbReference type="GO" id="GO:0005576">
    <property type="term" value="C:extracellular region"/>
    <property type="evidence" value="ECO:0007669"/>
    <property type="project" value="UniProtKB-SubCell"/>
</dbReference>
<dbReference type="SUPFAM" id="SSF53474">
    <property type="entry name" value="alpha/beta-Hydrolases"/>
    <property type="match status" value="1"/>
</dbReference>
<evidence type="ECO:0000256" key="1">
    <source>
        <dbReference type="ARBA" id="ARBA00004613"/>
    </source>
</evidence>
<sequence>MLAALTLLATASLTAAWNTTAGCNSAGFDLDSSGKINRTLPSGRQYLLHVPSDYDASTGHPAVLSFHGAGGTSANQEKLSQLSTPGLRIAGLPIIAAYPQGADNTDQNRTGVWYSAPYANTSVDDIQFTKDVVADISDNYCIDPRRIYASGKSNGGGFTAYMACRQDTTRIFAAFAPVSPALYNGTLAFSGCDPARPIPIITSHGVEDQTIPFDGRNDSSGAYGVGTATINVPLWREQWAVRNGCPETSNGSDPSPTDVTSPYVNTTEYVWSCDAEIQAYTVSNLGHSWPTTQGLDSSGAPNNTASFNFTDPPLVDFFSKQTLPDWCFED</sequence>
<comment type="caution">
    <text evidence="11">The sequence shown here is derived from an EMBL/GenBank/DDBJ whole genome shotgun (WGS) entry which is preliminary data.</text>
</comment>
<keyword evidence="8" id="KW-0624">Polysaccharide degradation</keyword>
<comment type="subcellular location">
    <subcellularLocation>
        <location evidence="1">Secreted</location>
    </subcellularLocation>
</comment>
<keyword evidence="4" id="KW-0858">Xylan degradation</keyword>